<comment type="caution">
    <text evidence="2">The sequence shown here is derived from an EMBL/GenBank/DDBJ whole genome shotgun (WGS) entry which is preliminary data.</text>
</comment>
<organism evidence="2 3">
    <name type="scientific">Paenibacillus monticola</name>
    <dbReference type="NCBI Taxonomy" id="2666075"/>
    <lineage>
        <taxon>Bacteria</taxon>
        <taxon>Bacillati</taxon>
        <taxon>Bacillota</taxon>
        <taxon>Bacilli</taxon>
        <taxon>Bacillales</taxon>
        <taxon>Paenibacillaceae</taxon>
        <taxon>Paenibacillus</taxon>
    </lineage>
</organism>
<dbReference type="EMBL" id="WJXB01000003">
    <property type="protein sequence ID" value="MRN53793.1"/>
    <property type="molecule type" value="Genomic_DNA"/>
</dbReference>
<sequence>MIFTLVACSNGNNTTNDISQPQTSNTTEADKNLVRVASDGAQVQTLDPTKASRVLENGTKINMHFGDVIIPGTLNDSITAQDLISKLPYTVHVNRYSHDFCGVMDDPLEFNEEDVHYGWLNGDIDFATDADYFTILFEDEGKKSEQYGYQVNIGKIDSELSVISQLTGSYDVLIELAD</sequence>
<dbReference type="AlphaFoldDB" id="A0A7X2H6P9"/>
<proteinExistence type="predicted"/>
<keyword evidence="3" id="KW-1185">Reference proteome</keyword>
<gene>
    <name evidence="2" type="ORF">GJB61_12415</name>
</gene>
<evidence type="ECO:0000313" key="3">
    <source>
        <dbReference type="Proteomes" id="UP000463051"/>
    </source>
</evidence>
<dbReference type="Gene3D" id="2.40.100.20">
    <property type="match status" value="1"/>
</dbReference>
<reference evidence="2 3" key="1">
    <citation type="submission" date="2019-11" db="EMBL/GenBank/DDBJ databases">
        <title>Paenibacillus monticola sp. nov., a novel PGPR strain isolated from mountain sample in China.</title>
        <authorList>
            <person name="Zhao Q."/>
            <person name="Li H.-P."/>
            <person name="Zhang J.-L."/>
        </authorList>
    </citation>
    <scope>NUCLEOTIDE SEQUENCE [LARGE SCALE GENOMIC DNA]</scope>
    <source>
        <strain evidence="2 3">LC-T2</strain>
    </source>
</reference>
<dbReference type="InterPro" id="IPR041183">
    <property type="entry name" value="Cyclophilin-like"/>
</dbReference>
<feature type="domain" description="Cyclophilin-like" evidence="1">
    <location>
        <begin position="63"/>
        <end position="175"/>
    </location>
</feature>
<protein>
    <recommendedName>
        <fullName evidence="1">Cyclophilin-like domain-containing protein</fullName>
    </recommendedName>
</protein>
<dbReference type="Pfam" id="PF18050">
    <property type="entry name" value="Cyclophil_like2"/>
    <property type="match status" value="1"/>
</dbReference>
<dbReference type="Proteomes" id="UP000463051">
    <property type="component" value="Unassembled WGS sequence"/>
</dbReference>
<name>A0A7X2H6P9_9BACL</name>
<accession>A0A7X2H6P9</accession>
<evidence type="ECO:0000313" key="2">
    <source>
        <dbReference type="EMBL" id="MRN53793.1"/>
    </source>
</evidence>
<dbReference type="InterPro" id="IPR029000">
    <property type="entry name" value="Cyclophilin-like_dom_sf"/>
</dbReference>
<dbReference type="SUPFAM" id="SSF50891">
    <property type="entry name" value="Cyclophilin-like"/>
    <property type="match status" value="1"/>
</dbReference>
<evidence type="ECO:0000259" key="1">
    <source>
        <dbReference type="Pfam" id="PF18050"/>
    </source>
</evidence>